<keyword evidence="7" id="KW-0808">Transferase</keyword>
<evidence type="ECO:0000313" key="7">
    <source>
        <dbReference type="EMBL" id="RII77375.1"/>
    </source>
</evidence>
<dbReference type="PANTHER" id="PTHR46577">
    <property type="entry name" value="HTH-TYPE TRANSCRIPTIONAL REGULATORY PROTEIN GABR"/>
    <property type="match status" value="1"/>
</dbReference>
<dbReference type="SUPFAM" id="SSF46785">
    <property type="entry name" value="Winged helix' DNA-binding domain"/>
    <property type="match status" value="1"/>
</dbReference>
<dbReference type="Gene3D" id="3.90.1150.10">
    <property type="entry name" value="Aspartate Aminotransferase, domain 1"/>
    <property type="match status" value="1"/>
</dbReference>
<dbReference type="InterPro" id="IPR000524">
    <property type="entry name" value="Tscrpt_reg_HTH_GntR"/>
</dbReference>
<dbReference type="Proteomes" id="UP000265875">
    <property type="component" value="Unassembled WGS sequence"/>
</dbReference>
<dbReference type="SMART" id="SM00345">
    <property type="entry name" value="HTH_GNTR"/>
    <property type="match status" value="1"/>
</dbReference>
<dbReference type="GO" id="GO:0003700">
    <property type="term" value="F:DNA-binding transcription factor activity"/>
    <property type="evidence" value="ECO:0007669"/>
    <property type="project" value="InterPro"/>
</dbReference>
<comment type="caution">
    <text evidence="7">The sequence shown here is derived from an EMBL/GenBank/DDBJ whole genome shotgun (WGS) entry which is preliminary data.</text>
</comment>
<name>A0A399M7M7_9PSED</name>
<evidence type="ECO:0000313" key="8">
    <source>
        <dbReference type="Proteomes" id="UP000265875"/>
    </source>
</evidence>
<dbReference type="InterPro" id="IPR015421">
    <property type="entry name" value="PyrdxlP-dep_Trfase_major"/>
</dbReference>
<dbReference type="Gene3D" id="3.40.640.10">
    <property type="entry name" value="Type I PLP-dependent aspartate aminotransferase-like (Major domain)"/>
    <property type="match status" value="1"/>
</dbReference>
<dbReference type="PANTHER" id="PTHR46577:SF1">
    <property type="entry name" value="HTH-TYPE TRANSCRIPTIONAL REGULATORY PROTEIN GABR"/>
    <property type="match status" value="1"/>
</dbReference>
<dbReference type="InterPro" id="IPR036388">
    <property type="entry name" value="WH-like_DNA-bd_sf"/>
</dbReference>
<evidence type="ECO:0000259" key="6">
    <source>
        <dbReference type="PROSITE" id="PS50949"/>
    </source>
</evidence>
<evidence type="ECO:0000256" key="1">
    <source>
        <dbReference type="ARBA" id="ARBA00005384"/>
    </source>
</evidence>
<dbReference type="InterPro" id="IPR015422">
    <property type="entry name" value="PyrdxlP-dep_Trfase_small"/>
</dbReference>
<dbReference type="CDD" id="cd07377">
    <property type="entry name" value="WHTH_GntR"/>
    <property type="match status" value="1"/>
</dbReference>
<dbReference type="EMBL" id="QWLL01000030">
    <property type="protein sequence ID" value="RII77375.1"/>
    <property type="molecule type" value="Genomic_DNA"/>
</dbReference>
<dbReference type="InterPro" id="IPR036390">
    <property type="entry name" value="WH_DNA-bd_sf"/>
</dbReference>
<evidence type="ECO:0000256" key="5">
    <source>
        <dbReference type="ARBA" id="ARBA00023163"/>
    </source>
</evidence>
<evidence type="ECO:0000256" key="3">
    <source>
        <dbReference type="ARBA" id="ARBA00023015"/>
    </source>
</evidence>
<dbReference type="Pfam" id="PF00392">
    <property type="entry name" value="GntR"/>
    <property type="match status" value="1"/>
</dbReference>
<reference evidence="7 8" key="1">
    <citation type="submission" date="2018-08" db="EMBL/GenBank/DDBJ databases">
        <title>Draft genome sequence of the cyanotroph, Pseudomonas monteilii BCN3.</title>
        <authorList>
            <person name="Jones L.B."/>
            <person name="Kunz D.A."/>
        </authorList>
    </citation>
    <scope>NUCLEOTIDE SEQUENCE [LARGE SCALE GENOMIC DNA]</scope>
    <source>
        <strain evidence="7 8">BCN3</strain>
    </source>
</reference>
<sequence>MPLIEQTSGSSRIRWARPFKPKSGPKYIQIVNMISESIQSGVMQHGDQIPPQRTLAAHLGVDLTTVTRAYAEARNRGLIASYSGRGSFVMGVSEPVSQVSIDLTMNIPPQPANGSMAERVGAGIAQLLARNSIESLSPYQDEPVDRSVLQAAQGWLRPALGDLDSRDLIVCSGSQAAIFAILSAYARPGDTVLCDPLTYPGLLLAAEQLKLRLCAVASDAQGMLPDALEQARQANGARLLYLNPTFHNPTAHTMPLARRREIAEIIKRCDITLIEDDPYRYLLDDAPEPIATLTGGVNTYYLASLSKCLWPSLRTSFVLPPRGNDGQRLQISLRASSMGCSALLLALVEQWIRSGSAKELVQEIRREARARQQLARTLLSHPFQAHPTGLHLWLPLPAQWNQELFTHALNDEGVSIAGGHSFSVSPLTQDGVRISLGGASNQAVLAQALRKVEALLNQERRRGSRAFV</sequence>
<evidence type="ECO:0000256" key="4">
    <source>
        <dbReference type="ARBA" id="ARBA00023125"/>
    </source>
</evidence>
<organism evidence="7 8">
    <name type="scientific">Pseudomonas monteilii</name>
    <dbReference type="NCBI Taxonomy" id="76759"/>
    <lineage>
        <taxon>Bacteria</taxon>
        <taxon>Pseudomonadati</taxon>
        <taxon>Pseudomonadota</taxon>
        <taxon>Gammaproteobacteria</taxon>
        <taxon>Pseudomonadales</taxon>
        <taxon>Pseudomonadaceae</taxon>
        <taxon>Pseudomonas</taxon>
    </lineage>
</organism>
<dbReference type="Pfam" id="PF00155">
    <property type="entry name" value="Aminotran_1_2"/>
    <property type="match status" value="1"/>
</dbReference>
<comment type="similarity">
    <text evidence="1">In the C-terminal section; belongs to the class-I pyridoxal-phosphate-dependent aminotransferase family.</text>
</comment>
<keyword evidence="4" id="KW-0238">DNA-binding</keyword>
<keyword evidence="5" id="KW-0804">Transcription</keyword>
<dbReference type="Gene3D" id="1.10.10.10">
    <property type="entry name" value="Winged helix-like DNA-binding domain superfamily/Winged helix DNA-binding domain"/>
    <property type="match status" value="1"/>
</dbReference>
<keyword evidence="2" id="KW-0663">Pyridoxal phosphate</keyword>
<dbReference type="InterPro" id="IPR015424">
    <property type="entry name" value="PyrdxlP-dep_Trfase"/>
</dbReference>
<evidence type="ECO:0000256" key="2">
    <source>
        <dbReference type="ARBA" id="ARBA00022898"/>
    </source>
</evidence>
<dbReference type="AlphaFoldDB" id="A0A399M7M7"/>
<dbReference type="InterPro" id="IPR051446">
    <property type="entry name" value="HTH_trans_reg/aminotransferase"/>
</dbReference>
<dbReference type="GO" id="GO:0030170">
    <property type="term" value="F:pyridoxal phosphate binding"/>
    <property type="evidence" value="ECO:0007669"/>
    <property type="project" value="InterPro"/>
</dbReference>
<keyword evidence="3" id="KW-0805">Transcription regulation</keyword>
<proteinExistence type="inferred from homology"/>
<feature type="domain" description="HTH gntR-type" evidence="6">
    <location>
        <begin position="24"/>
        <end position="92"/>
    </location>
</feature>
<accession>A0A399M7M7</accession>
<dbReference type="InterPro" id="IPR004839">
    <property type="entry name" value="Aminotransferase_I/II_large"/>
</dbReference>
<dbReference type="RefSeq" id="WP_119369930.1">
    <property type="nucleotide sequence ID" value="NZ_QWLL01000030.1"/>
</dbReference>
<dbReference type="SUPFAM" id="SSF53383">
    <property type="entry name" value="PLP-dependent transferases"/>
    <property type="match status" value="1"/>
</dbReference>
<dbReference type="PROSITE" id="PS50949">
    <property type="entry name" value="HTH_GNTR"/>
    <property type="match status" value="1"/>
</dbReference>
<protein>
    <submittedName>
        <fullName evidence="7">PLP-dependent aminotransferase family protein</fullName>
    </submittedName>
</protein>
<dbReference type="GO" id="GO:0003677">
    <property type="term" value="F:DNA binding"/>
    <property type="evidence" value="ECO:0007669"/>
    <property type="project" value="UniProtKB-KW"/>
</dbReference>
<gene>
    <name evidence="7" type="ORF">D0894_12250</name>
</gene>
<dbReference type="GO" id="GO:0008483">
    <property type="term" value="F:transaminase activity"/>
    <property type="evidence" value="ECO:0007669"/>
    <property type="project" value="UniProtKB-KW"/>
</dbReference>
<keyword evidence="7" id="KW-0032">Aminotransferase</keyword>
<dbReference type="CDD" id="cd00609">
    <property type="entry name" value="AAT_like"/>
    <property type="match status" value="1"/>
</dbReference>